<protein>
    <submittedName>
        <fullName evidence="1">7206_t:CDS:1</fullName>
    </submittedName>
</protein>
<dbReference type="AlphaFoldDB" id="A0A9W4T140"/>
<keyword evidence="2" id="KW-1185">Reference proteome</keyword>
<dbReference type="Proteomes" id="UP001153678">
    <property type="component" value="Unassembled WGS sequence"/>
</dbReference>
<proteinExistence type="predicted"/>
<dbReference type="OrthoDB" id="2428131at2759"/>
<accession>A0A9W4T140</accession>
<reference evidence="1" key="1">
    <citation type="submission" date="2022-08" db="EMBL/GenBank/DDBJ databases">
        <authorList>
            <person name="Kallberg Y."/>
            <person name="Tangrot J."/>
            <person name="Rosling A."/>
        </authorList>
    </citation>
    <scope>NUCLEOTIDE SEQUENCE</scope>
    <source>
        <strain evidence="1">Wild A</strain>
    </source>
</reference>
<evidence type="ECO:0000313" key="2">
    <source>
        <dbReference type="Proteomes" id="UP001153678"/>
    </source>
</evidence>
<comment type="caution">
    <text evidence="1">The sequence shown here is derived from an EMBL/GenBank/DDBJ whole genome shotgun (WGS) entry which is preliminary data.</text>
</comment>
<sequence length="61" mass="7026">MYRISTTWGSIPDSLATLKDILCLKRDITNVLDTVRRTKRITLRTNSKDLFTIKNLPETTS</sequence>
<evidence type="ECO:0000313" key="1">
    <source>
        <dbReference type="EMBL" id="CAI2188364.1"/>
    </source>
</evidence>
<name>A0A9W4T140_9GLOM</name>
<organism evidence="1 2">
    <name type="scientific">Funneliformis geosporum</name>
    <dbReference type="NCBI Taxonomy" id="1117311"/>
    <lineage>
        <taxon>Eukaryota</taxon>
        <taxon>Fungi</taxon>
        <taxon>Fungi incertae sedis</taxon>
        <taxon>Mucoromycota</taxon>
        <taxon>Glomeromycotina</taxon>
        <taxon>Glomeromycetes</taxon>
        <taxon>Glomerales</taxon>
        <taxon>Glomeraceae</taxon>
        <taxon>Funneliformis</taxon>
    </lineage>
</organism>
<gene>
    <name evidence="1" type="ORF">FWILDA_LOCUS13541</name>
</gene>
<dbReference type="EMBL" id="CAMKVN010005159">
    <property type="protein sequence ID" value="CAI2188364.1"/>
    <property type="molecule type" value="Genomic_DNA"/>
</dbReference>